<feature type="chain" id="PRO_5004974617" evidence="1">
    <location>
        <begin position="23"/>
        <end position="145"/>
    </location>
</feature>
<keyword evidence="3" id="KW-1185">Reference proteome</keyword>
<gene>
    <name evidence="2" type="ORF">RFI_29429</name>
</gene>
<dbReference type="AlphaFoldDB" id="X6M2X6"/>
<reference evidence="2 3" key="1">
    <citation type="journal article" date="2013" name="Curr. Biol.">
        <title>The Genome of the Foraminiferan Reticulomyxa filosa.</title>
        <authorList>
            <person name="Glockner G."/>
            <person name="Hulsmann N."/>
            <person name="Schleicher M."/>
            <person name="Noegel A.A."/>
            <person name="Eichinger L."/>
            <person name="Gallinger C."/>
            <person name="Pawlowski J."/>
            <person name="Sierra R."/>
            <person name="Euteneuer U."/>
            <person name="Pillet L."/>
            <person name="Moustafa A."/>
            <person name="Platzer M."/>
            <person name="Groth M."/>
            <person name="Szafranski K."/>
            <person name="Schliwa M."/>
        </authorList>
    </citation>
    <scope>NUCLEOTIDE SEQUENCE [LARGE SCALE GENOMIC DNA]</scope>
</reference>
<comment type="caution">
    <text evidence="2">The sequence shown here is derived from an EMBL/GenBank/DDBJ whole genome shotgun (WGS) entry which is preliminary data.</text>
</comment>
<evidence type="ECO:0000256" key="1">
    <source>
        <dbReference type="SAM" id="SignalP"/>
    </source>
</evidence>
<evidence type="ECO:0000313" key="2">
    <source>
        <dbReference type="EMBL" id="ETO07961.1"/>
    </source>
</evidence>
<dbReference type="Proteomes" id="UP000023152">
    <property type="component" value="Unassembled WGS sequence"/>
</dbReference>
<dbReference type="EMBL" id="ASPP01025509">
    <property type="protein sequence ID" value="ETO07961.1"/>
    <property type="molecule type" value="Genomic_DNA"/>
</dbReference>
<protein>
    <submittedName>
        <fullName evidence="2">Uncharacterized protein</fullName>
    </submittedName>
</protein>
<keyword evidence="1" id="KW-0732">Signal</keyword>
<accession>X6M2X6</accession>
<feature type="signal peptide" evidence="1">
    <location>
        <begin position="1"/>
        <end position="22"/>
    </location>
</feature>
<evidence type="ECO:0000313" key="3">
    <source>
        <dbReference type="Proteomes" id="UP000023152"/>
    </source>
</evidence>
<name>X6M2X6_RETFI</name>
<proteinExistence type="predicted"/>
<organism evidence="2 3">
    <name type="scientific">Reticulomyxa filosa</name>
    <dbReference type="NCBI Taxonomy" id="46433"/>
    <lineage>
        <taxon>Eukaryota</taxon>
        <taxon>Sar</taxon>
        <taxon>Rhizaria</taxon>
        <taxon>Retaria</taxon>
        <taxon>Foraminifera</taxon>
        <taxon>Monothalamids</taxon>
        <taxon>Reticulomyxidae</taxon>
        <taxon>Reticulomyxa</taxon>
    </lineage>
</organism>
<sequence length="145" mass="16751">MKATLVLMALHVLNAFLVVSSATNVIFNLSKDLTNVQTHSNYHNNMIIFATIWNTLSNYCIKNLWASKTWKYLHCAQVYKLTILSDVHIFNKGSMVLENEKLMYQNAVHGYPTINFGYLVDFLQINIQIRVIQVNNSDIKIKKKK</sequence>